<reference evidence="5 6" key="1">
    <citation type="submission" date="2024-01" db="EMBL/GenBank/DDBJ databases">
        <authorList>
            <person name="Waweru B."/>
        </authorList>
    </citation>
    <scope>NUCLEOTIDE SEQUENCE [LARGE SCALE GENOMIC DNA]</scope>
</reference>
<organism evidence="5 6">
    <name type="scientific">Dovyalis caffra</name>
    <dbReference type="NCBI Taxonomy" id="77055"/>
    <lineage>
        <taxon>Eukaryota</taxon>
        <taxon>Viridiplantae</taxon>
        <taxon>Streptophyta</taxon>
        <taxon>Embryophyta</taxon>
        <taxon>Tracheophyta</taxon>
        <taxon>Spermatophyta</taxon>
        <taxon>Magnoliopsida</taxon>
        <taxon>eudicotyledons</taxon>
        <taxon>Gunneridae</taxon>
        <taxon>Pentapetalae</taxon>
        <taxon>rosids</taxon>
        <taxon>fabids</taxon>
        <taxon>Malpighiales</taxon>
        <taxon>Salicaceae</taxon>
        <taxon>Flacourtieae</taxon>
        <taxon>Dovyalis</taxon>
    </lineage>
</organism>
<dbReference type="InterPro" id="IPR001611">
    <property type="entry name" value="Leu-rich_rpt"/>
</dbReference>
<accession>A0AAV1RPA7</accession>
<dbReference type="EMBL" id="CAWUPB010001120">
    <property type="protein sequence ID" value="CAK7338551.1"/>
    <property type="molecule type" value="Genomic_DNA"/>
</dbReference>
<name>A0AAV1RPA7_9ROSI</name>
<dbReference type="InterPro" id="IPR032675">
    <property type="entry name" value="LRR_dom_sf"/>
</dbReference>
<dbReference type="Pfam" id="PF00560">
    <property type="entry name" value="LRR_1"/>
    <property type="match status" value="1"/>
</dbReference>
<dbReference type="SUPFAM" id="SSF52058">
    <property type="entry name" value="L domain-like"/>
    <property type="match status" value="1"/>
</dbReference>
<evidence type="ECO:0000256" key="1">
    <source>
        <dbReference type="ARBA" id="ARBA00022614"/>
    </source>
</evidence>
<dbReference type="InterPro" id="IPR013210">
    <property type="entry name" value="LRR_N_plant-typ"/>
</dbReference>
<protein>
    <recommendedName>
        <fullName evidence="4">Leucine-rich repeat-containing N-terminal plant-type domain-containing protein</fullName>
    </recommendedName>
</protein>
<feature type="domain" description="Leucine-rich repeat-containing N-terminal plant-type" evidence="4">
    <location>
        <begin position="63"/>
        <end position="104"/>
    </location>
</feature>
<proteinExistence type="predicted"/>
<comment type="caution">
    <text evidence="5">The sequence shown here is derived from an EMBL/GenBank/DDBJ whole genome shotgun (WGS) entry which is preliminary data.</text>
</comment>
<dbReference type="InterPro" id="IPR053211">
    <property type="entry name" value="DNA_repair-toleration"/>
</dbReference>
<keyword evidence="6" id="KW-1185">Reference proteome</keyword>
<dbReference type="AlphaFoldDB" id="A0AAV1RPA7"/>
<evidence type="ECO:0000259" key="4">
    <source>
        <dbReference type="Pfam" id="PF08263"/>
    </source>
</evidence>
<dbReference type="PANTHER" id="PTHR48060:SF17">
    <property type="entry name" value="LRR RECEPTOR-LIKE SERINE_THREONINE-PROTEIN KINASE IRK-RELATED"/>
    <property type="match status" value="1"/>
</dbReference>
<keyword evidence="3" id="KW-0677">Repeat</keyword>
<evidence type="ECO:0000313" key="6">
    <source>
        <dbReference type="Proteomes" id="UP001314170"/>
    </source>
</evidence>
<keyword evidence="2" id="KW-0732">Signal</keyword>
<keyword evidence="1" id="KW-0433">Leucine-rich repeat</keyword>
<dbReference type="Gene3D" id="3.80.10.10">
    <property type="entry name" value="Ribonuclease Inhibitor"/>
    <property type="match status" value="2"/>
</dbReference>
<evidence type="ECO:0000256" key="2">
    <source>
        <dbReference type="ARBA" id="ARBA00022729"/>
    </source>
</evidence>
<gene>
    <name evidence="5" type="ORF">DCAF_LOCUS13599</name>
</gene>
<sequence length="316" mass="35244">MGPPYYEPATRNGPLRSPINAKRGYDYFQAEAVVVQMEIKRWSLVAVVIGMVNVMLLVEGCLEEERIALLQIKTSFYSPNGLSSQYYSWGKDANCCNWEGVYCSVTTGRVVTLDLIIKRLEDWYLNATLFLPFQELNSLDLSGNNILGCVQNEGFEILSKLDNLEDLYLSSNKFNNSILTSLSALSSLKSLFLSGNRLKGSINIEGGEALLELSNLEVLSLGENRFNNSILQSLKKLDALINLKSVVLDGNKIDKFMFAKDSRGFPNLSSLYLYNMTTNGRSIPFSLLQSLAKFANLRTLVLGWNHFDGTILAQGD</sequence>
<dbReference type="Pfam" id="PF08263">
    <property type="entry name" value="LRRNT_2"/>
    <property type="match status" value="1"/>
</dbReference>
<dbReference type="Proteomes" id="UP001314170">
    <property type="component" value="Unassembled WGS sequence"/>
</dbReference>
<evidence type="ECO:0000313" key="5">
    <source>
        <dbReference type="EMBL" id="CAK7338551.1"/>
    </source>
</evidence>
<dbReference type="SMART" id="SM00365">
    <property type="entry name" value="LRR_SD22"/>
    <property type="match status" value="3"/>
</dbReference>
<evidence type="ECO:0000256" key="3">
    <source>
        <dbReference type="ARBA" id="ARBA00022737"/>
    </source>
</evidence>
<dbReference type="PANTHER" id="PTHR48060">
    <property type="entry name" value="DNA DAMAGE-REPAIR/TOLERATION PROTEIN DRT100"/>
    <property type="match status" value="1"/>
</dbReference>